<feature type="compositionally biased region" description="Basic residues" evidence="1">
    <location>
        <begin position="683"/>
        <end position="692"/>
    </location>
</feature>
<dbReference type="PROSITE" id="PS00636">
    <property type="entry name" value="DNAJ_1"/>
    <property type="match status" value="1"/>
</dbReference>
<dbReference type="PANTHER" id="PTHR44144:SF1">
    <property type="entry name" value="DNAJ HOMOLOG SUBFAMILY C MEMBER 9"/>
    <property type="match status" value="1"/>
</dbReference>
<gene>
    <name evidence="4" type="primary">SPOSA6832_04566</name>
</gene>
<feature type="region of interest" description="Disordered" evidence="1">
    <location>
        <begin position="522"/>
        <end position="692"/>
    </location>
</feature>
<feature type="transmembrane region" description="Helical" evidence="2">
    <location>
        <begin position="241"/>
        <end position="259"/>
    </location>
</feature>
<feature type="compositionally biased region" description="Acidic residues" evidence="1">
    <location>
        <begin position="629"/>
        <end position="639"/>
    </location>
</feature>
<evidence type="ECO:0000313" key="4">
    <source>
        <dbReference type="EMBL" id="CEQ42720.1"/>
    </source>
</evidence>
<dbReference type="PANTHER" id="PTHR44144">
    <property type="entry name" value="DNAJ HOMOLOG SUBFAMILY C MEMBER 9"/>
    <property type="match status" value="1"/>
</dbReference>
<sequence>MARDPGTPVGKLLRAEGLATRSPRKIRQRSLPVRARDWASNRILTLETSLQDLSFDAAGYPLAILLNLVHFLVRLPVLYSALPAFSSLFSGSSSASRYARPSSQVLGDADARLEALRRQAAGGAVASKGWSWALWWFSVLLIVVSVGNALYLTRKRRTYTFTLRQDPIASPNARSTTLDFSPTRSRPGLVAQLKNLIWTTAPQDASPAYPVQELSAWTPENALLYPPPLALMYHWLTPSTFVVFAPLGGFWVLLTLYLVRAFTTLVGDRAKIDAEVMREYQVRFVNPRLSVEKRDAAVMTSEAEFVRPEDWRLAGLAQRRPVVDQATDEVVRRGSGSRRRESAVPVSVPASPTALDKDLKKAYRRLSLLYHPDKLASLASSSSFSSSSSSASDLAAATLRFQQIGFAYSVLKDAARRERYDATGSTAEGSGDGAKTEAEWRDYFRELWTGEVSAASLDAFAKRYQGSDEETSDVLAAYRSSAGDLDVILSTVMCSTVADEDRFVALIDAAISSGALEATRAWKRHSKDAQAKDRRKRKAEKEAREAEKLARELGVHEKLFGDATGKGKGQGKGKGKENPDDDEAALKALIQGNQAKRMSSLMDSLEAKYGGGPSSKKNQGKKRRSTGGAEDDDGDDDVDEGGKKQKKQKTQVAEPTEEEFAAIQARLDARRAAAPDGSSSGRSGKKTRGKSK</sequence>
<reference evidence="5" key="1">
    <citation type="submission" date="2015-02" db="EMBL/GenBank/DDBJ databases">
        <authorList>
            <person name="Gon?alves P."/>
        </authorList>
    </citation>
    <scope>NUCLEOTIDE SEQUENCE [LARGE SCALE GENOMIC DNA]</scope>
</reference>
<keyword evidence="2" id="KW-1133">Transmembrane helix</keyword>
<dbReference type="Pfam" id="PF00226">
    <property type="entry name" value="DnaJ"/>
    <property type="match status" value="1"/>
</dbReference>
<dbReference type="PROSITE" id="PS50076">
    <property type="entry name" value="DNAJ_2"/>
    <property type="match status" value="1"/>
</dbReference>
<evidence type="ECO:0000313" key="5">
    <source>
        <dbReference type="Proteomes" id="UP000243876"/>
    </source>
</evidence>
<dbReference type="InterPro" id="IPR036869">
    <property type="entry name" value="J_dom_sf"/>
</dbReference>
<feature type="domain" description="J" evidence="3">
    <location>
        <begin position="341"/>
        <end position="424"/>
    </location>
</feature>
<dbReference type="Proteomes" id="UP000243876">
    <property type="component" value="Unassembled WGS sequence"/>
</dbReference>
<evidence type="ECO:0000256" key="2">
    <source>
        <dbReference type="SAM" id="Phobius"/>
    </source>
</evidence>
<dbReference type="InterPro" id="IPR018819">
    <property type="entry name" value="Nur1/Mug154"/>
</dbReference>
<keyword evidence="2" id="KW-0472">Membrane</keyword>
<feature type="compositionally biased region" description="Basic and acidic residues" evidence="1">
    <location>
        <begin position="539"/>
        <end position="560"/>
    </location>
</feature>
<dbReference type="CDD" id="cd06257">
    <property type="entry name" value="DnaJ"/>
    <property type="match status" value="1"/>
</dbReference>
<evidence type="ECO:0000259" key="3">
    <source>
        <dbReference type="PROSITE" id="PS50076"/>
    </source>
</evidence>
<dbReference type="Pfam" id="PF10332">
    <property type="entry name" value="DUF2418"/>
    <property type="match status" value="1"/>
</dbReference>
<proteinExistence type="predicted"/>
<dbReference type="EMBL" id="CENE01000033">
    <property type="protein sequence ID" value="CEQ42720.1"/>
    <property type="molecule type" value="Genomic_DNA"/>
</dbReference>
<feature type="transmembrane region" description="Helical" evidence="2">
    <location>
        <begin position="133"/>
        <end position="152"/>
    </location>
</feature>
<dbReference type="PRINTS" id="PR00625">
    <property type="entry name" value="JDOMAIN"/>
</dbReference>
<dbReference type="Pfam" id="PF23302">
    <property type="entry name" value="HTH_DNAJC9"/>
    <property type="match status" value="1"/>
</dbReference>
<dbReference type="GO" id="GO:0005634">
    <property type="term" value="C:nucleus"/>
    <property type="evidence" value="ECO:0007669"/>
    <property type="project" value="TreeGrafter"/>
</dbReference>
<name>A0A0D6ET25_SPOSA</name>
<dbReference type="SUPFAM" id="SSF46565">
    <property type="entry name" value="Chaperone J-domain"/>
    <property type="match status" value="1"/>
</dbReference>
<dbReference type="GO" id="GO:0005737">
    <property type="term" value="C:cytoplasm"/>
    <property type="evidence" value="ECO:0007669"/>
    <property type="project" value="TreeGrafter"/>
</dbReference>
<dbReference type="OrthoDB" id="110024at2759"/>
<keyword evidence="5" id="KW-1185">Reference proteome</keyword>
<keyword evidence="2" id="KW-0812">Transmembrane</keyword>
<dbReference type="Gene3D" id="1.10.287.110">
    <property type="entry name" value="DnaJ domain"/>
    <property type="match status" value="1"/>
</dbReference>
<dbReference type="GO" id="GO:0031072">
    <property type="term" value="F:heat shock protein binding"/>
    <property type="evidence" value="ECO:0007669"/>
    <property type="project" value="TreeGrafter"/>
</dbReference>
<accession>A0A0D6ET25</accession>
<feature type="region of interest" description="Disordered" evidence="1">
    <location>
        <begin position="327"/>
        <end position="347"/>
    </location>
</feature>
<dbReference type="AlphaFoldDB" id="A0A0D6ET25"/>
<evidence type="ECO:0000256" key="1">
    <source>
        <dbReference type="SAM" id="MobiDB-lite"/>
    </source>
</evidence>
<organism evidence="4 5">
    <name type="scientific">Sporidiobolus salmonicolor</name>
    <name type="common">Yeast-like fungus</name>
    <name type="synonym">Sporobolomyces salmonicolor</name>
    <dbReference type="NCBI Taxonomy" id="5005"/>
    <lineage>
        <taxon>Eukaryota</taxon>
        <taxon>Fungi</taxon>
        <taxon>Dikarya</taxon>
        <taxon>Basidiomycota</taxon>
        <taxon>Pucciniomycotina</taxon>
        <taxon>Microbotryomycetes</taxon>
        <taxon>Sporidiobolales</taxon>
        <taxon>Sporidiobolaceae</taxon>
        <taxon>Sporobolomyces</taxon>
    </lineage>
</organism>
<dbReference type="InterPro" id="IPR052594">
    <property type="entry name" value="J_domain-containing_protein"/>
</dbReference>
<dbReference type="SMART" id="SM00271">
    <property type="entry name" value="DnaJ"/>
    <property type="match status" value="1"/>
</dbReference>
<dbReference type="InterPro" id="IPR018253">
    <property type="entry name" value="DnaJ_domain_CS"/>
</dbReference>
<dbReference type="InterPro" id="IPR001623">
    <property type="entry name" value="DnaJ_domain"/>
</dbReference>
<protein>
    <submittedName>
        <fullName evidence="4">SPOSA6832_04566-mRNA-1:cds</fullName>
    </submittedName>
</protein>
<dbReference type="InterPro" id="IPR056453">
    <property type="entry name" value="HTH_DNAJC9"/>
</dbReference>